<proteinExistence type="predicted"/>
<dbReference type="Gene3D" id="3.40.50.150">
    <property type="entry name" value="Vaccinia Virus protein VP39"/>
    <property type="match status" value="1"/>
</dbReference>
<dbReference type="Pfam" id="PF08241">
    <property type="entry name" value="Methyltransf_11"/>
    <property type="match status" value="1"/>
</dbReference>
<gene>
    <name evidence="2" type="ORF">KSF_026180</name>
</gene>
<dbReference type="RefSeq" id="WP_220203394.1">
    <property type="nucleotide sequence ID" value="NZ_BNJK01000001.1"/>
</dbReference>
<evidence type="ECO:0000259" key="1">
    <source>
        <dbReference type="Pfam" id="PF08241"/>
    </source>
</evidence>
<comment type="caution">
    <text evidence="2">The sequence shown here is derived from an EMBL/GenBank/DDBJ whole genome shotgun (WGS) entry which is preliminary data.</text>
</comment>
<organism evidence="2 3">
    <name type="scientific">Reticulibacter mediterranei</name>
    <dbReference type="NCBI Taxonomy" id="2778369"/>
    <lineage>
        <taxon>Bacteria</taxon>
        <taxon>Bacillati</taxon>
        <taxon>Chloroflexota</taxon>
        <taxon>Ktedonobacteria</taxon>
        <taxon>Ktedonobacterales</taxon>
        <taxon>Reticulibacteraceae</taxon>
        <taxon>Reticulibacter</taxon>
    </lineage>
</organism>
<protein>
    <submittedName>
        <fullName evidence="2">SAM-dependent methyltransferase</fullName>
    </submittedName>
</protein>
<accession>A0A8J3IHL9</accession>
<reference evidence="2" key="1">
    <citation type="submission" date="2020-10" db="EMBL/GenBank/DDBJ databases">
        <title>Taxonomic study of unclassified bacteria belonging to the class Ktedonobacteria.</title>
        <authorList>
            <person name="Yabe S."/>
            <person name="Wang C.M."/>
            <person name="Zheng Y."/>
            <person name="Sakai Y."/>
            <person name="Cavaletti L."/>
            <person name="Monciardini P."/>
            <person name="Donadio S."/>
        </authorList>
    </citation>
    <scope>NUCLEOTIDE SEQUENCE</scope>
    <source>
        <strain evidence="2">ID150040</strain>
    </source>
</reference>
<dbReference type="InterPro" id="IPR013216">
    <property type="entry name" value="Methyltransf_11"/>
</dbReference>
<dbReference type="GO" id="GO:0008757">
    <property type="term" value="F:S-adenosylmethionine-dependent methyltransferase activity"/>
    <property type="evidence" value="ECO:0007669"/>
    <property type="project" value="InterPro"/>
</dbReference>
<sequence>MSELANQHYLLTDQYKNASKLNARIYLHQHFSTNPRDWHEWVFESIKLTAGDRVLELGSGSGMLWLKNLARLPQSNITLSDFSEGMLQEARHNLLDSGHTFTYQIIDAQAIPYEAATFDKVIANHMLYHVPDRARAIAEIRRVLKPAGYFYAATNGVIHLQGIKQLMQSAGLASVGLSDEQKFTLENGAEQLESSFEDVQVERMENNALVVTEVEPLLAFIRSSSLTAPTEEQEHTLRDIIAQEIAERGAVHIPKDSGLFIAYGMKQ</sequence>
<dbReference type="InterPro" id="IPR029063">
    <property type="entry name" value="SAM-dependent_MTases_sf"/>
</dbReference>
<evidence type="ECO:0000313" key="3">
    <source>
        <dbReference type="Proteomes" id="UP000597444"/>
    </source>
</evidence>
<dbReference type="CDD" id="cd02440">
    <property type="entry name" value="AdoMet_MTases"/>
    <property type="match status" value="1"/>
</dbReference>
<dbReference type="GO" id="GO:0032259">
    <property type="term" value="P:methylation"/>
    <property type="evidence" value="ECO:0007669"/>
    <property type="project" value="UniProtKB-KW"/>
</dbReference>
<dbReference type="AlphaFoldDB" id="A0A8J3IHL9"/>
<dbReference type="Proteomes" id="UP000597444">
    <property type="component" value="Unassembled WGS sequence"/>
</dbReference>
<dbReference type="EMBL" id="BNJK01000001">
    <property type="protein sequence ID" value="GHO92570.1"/>
    <property type="molecule type" value="Genomic_DNA"/>
</dbReference>
<keyword evidence="2" id="KW-0808">Transferase</keyword>
<dbReference type="PANTHER" id="PTHR43591">
    <property type="entry name" value="METHYLTRANSFERASE"/>
    <property type="match status" value="1"/>
</dbReference>
<name>A0A8J3IHL9_9CHLR</name>
<keyword evidence="3" id="KW-1185">Reference proteome</keyword>
<evidence type="ECO:0000313" key="2">
    <source>
        <dbReference type="EMBL" id="GHO92570.1"/>
    </source>
</evidence>
<dbReference type="SUPFAM" id="SSF53335">
    <property type="entry name" value="S-adenosyl-L-methionine-dependent methyltransferases"/>
    <property type="match status" value="1"/>
</dbReference>
<dbReference type="PANTHER" id="PTHR43591:SF24">
    <property type="entry name" value="2-METHOXY-6-POLYPRENYL-1,4-BENZOQUINOL METHYLASE, MITOCHONDRIAL"/>
    <property type="match status" value="1"/>
</dbReference>
<feature type="domain" description="Methyltransferase type 11" evidence="1">
    <location>
        <begin position="55"/>
        <end position="151"/>
    </location>
</feature>
<keyword evidence="2" id="KW-0489">Methyltransferase</keyword>